<dbReference type="AlphaFoldDB" id="A0A1A2ZKD5"/>
<dbReference type="OrthoDB" id="9815354at2"/>
<evidence type="ECO:0000256" key="6">
    <source>
        <dbReference type="ARBA" id="ARBA00022842"/>
    </source>
</evidence>
<dbReference type="EC" id="3.1.-.-" evidence="8"/>
<feature type="domain" description="PIN" evidence="9">
    <location>
        <begin position="2"/>
        <end position="124"/>
    </location>
</feature>
<sequence length="143" mass="15600">MIVLDTNVVSELMRKAPEPSVIRWVDRFSASDVLVTVVTAAELMYGVARLPEGRRKRELHIKVEGLLAEDFEDQILPFDAPAATHYAAIVASRERVGRPISMADAQVAAICRNWNAALATRNVDDFVGTGVDAVNPWDAATAP</sequence>
<evidence type="ECO:0000259" key="9">
    <source>
        <dbReference type="Pfam" id="PF01850"/>
    </source>
</evidence>
<comment type="similarity">
    <text evidence="7 8">Belongs to the PINc/VapC protein family.</text>
</comment>
<keyword evidence="8" id="KW-0800">Toxin</keyword>
<keyword evidence="3 8" id="KW-0540">Nuclease</keyword>
<reference evidence="11" key="1">
    <citation type="submission" date="2016-06" db="EMBL/GenBank/DDBJ databases">
        <authorList>
            <person name="Sutton G."/>
            <person name="Brinkac L."/>
            <person name="Sanka R."/>
            <person name="Adams M."/>
            <person name="Lau E."/>
            <person name="Sam S."/>
            <person name="Sreng N."/>
            <person name="Him V."/>
            <person name="Kerleguer A."/>
            <person name="Cheng S."/>
        </authorList>
    </citation>
    <scope>NUCLEOTIDE SEQUENCE [LARGE SCALE GENOMIC DNA]</scope>
    <source>
        <strain evidence="11">E861</strain>
    </source>
</reference>
<protein>
    <recommendedName>
        <fullName evidence="8">Ribonuclease VapC</fullName>
        <shortName evidence="8">RNase VapC</shortName>
        <ecNumber evidence="8">3.1.-.-</ecNumber>
    </recommendedName>
    <alternativeName>
        <fullName evidence="8">Toxin VapC</fullName>
    </alternativeName>
</protein>
<dbReference type="InterPro" id="IPR002716">
    <property type="entry name" value="PIN_dom"/>
</dbReference>
<keyword evidence="2 8" id="KW-1277">Toxin-antitoxin system</keyword>
<evidence type="ECO:0000313" key="11">
    <source>
        <dbReference type="Proteomes" id="UP000093592"/>
    </source>
</evidence>
<comment type="cofactor">
    <cofactor evidence="1 8">
        <name>Mg(2+)</name>
        <dbReference type="ChEBI" id="CHEBI:18420"/>
    </cofactor>
</comment>
<dbReference type="EMBL" id="LZKJ01000056">
    <property type="protein sequence ID" value="OBI49947.1"/>
    <property type="molecule type" value="Genomic_DNA"/>
</dbReference>
<dbReference type="Gene3D" id="3.40.50.1010">
    <property type="entry name" value="5'-nuclease"/>
    <property type="match status" value="1"/>
</dbReference>
<dbReference type="PANTHER" id="PTHR33653">
    <property type="entry name" value="RIBONUCLEASE VAPC2"/>
    <property type="match status" value="1"/>
</dbReference>
<dbReference type="Pfam" id="PF01850">
    <property type="entry name" value="PIN"/>
    <property type="match status" value="1"/>
</dbReference>
<evidence type="ECO:0000313" key="10">
    <source>
        <dbReference type="EMBL" id="OBI49947.1"/>
    </source>
</evidence>
<dbReference type="GO" id="GO:0090729">
    <property type="term" value="F:toxin activity"/>
    <property type="evidence" value="ECO:0007669"/>
    <property type="project" value="UniProtKB-KW"/>
</dbReference>
<dbReference type="CDD" id="cd18731">
    <property type="entry name" value="PIN_NgFitB-like"/>
    <property type="match status" value="1"/>
</dbReference>
<dbReference type="InterPro" id="IPR050556">
    <property type="entry name" value="Type_II_TA_system_RNase"/>
</dbReference>
<dbReference type="GO" id="GO:0000287">
    <property type="term" value="F:magnesium ion binding"/>
    <property type="evidence" value="ECO:0007669"/>
    <property type="project" value="UniProtKB-UniRule"/>
</dbReference>
<gene>
    <name evidence="8" type="primary">vapC</name>
    <name evidence="10" type="ORF">A5707_15845</name>
</gene>
<dbReference type="Proteomes" id="UP000093592">
    <property type="component" value="Unassembled WGS sequence"/>
</dbReference>
<comment type="function">
    <text evidence="8">Toxic component of a toxin-antitoxin (TA) system. An RNase.</text>
</comment>
<dbReference type="InterPro" id="IPR029060">
    <property type="entry name" value="PIN-like_dom_sf"/>
</dbReference>
<feature type="binding site" evidence="8">
    <location>
        <position position="104"/>
    </location>
    <ligand>
        <name>Mg(2+)</name>
        <dbReference type="ChEBI" id="CHEBI:18420"/>
    </ligand>
</feature>
<dbReference type="HAMAP" id="MF_00265">
    <property type="entry name" value="VapC_Nob1"/>
    <property type="match status" value="1"/>
</dbReference>
<dbReference type="InterPro" id="IPR022907">
    <property type="entry name" value="VapC_family"/>
</dbReference>
<dbReference type="SUPFAM" id="SSF88723">
    <property type="entry name" value="PIN domain-like"/>
    <property type="match status" value="1"/>
</dbReference>
<feature type="binding site" evidence="8">
    <location>
        <position position="5"/>
    </location>
    <ligand>
        <name>Mg(2+)</name>
        <dbReference type="ChEBI" id="CHEBI:18420"/>
    </ligand>
</feature>
<keyword evidence="4 8" id="KW-0479">Metal-binding</keyword>
<accession>A0A1A2ZKD5</accession>
<evidence type="ECO:0000256" key="4">
    <source>
        <dbReference type="ARBA" id="ARBA00022723"/>
    </source>
</evidence>
<dbReference type="PANTHER" id="PTHR33653:SF1">
    <property type="entry name" value="RIBONUCLEASE VAPC2"/>
    <property type="match status" value="1"/>
</dbReference>
<evidence type="ECO:0000256" key="1">
    <source>
        <dbReference type="ARBA" id="ARBA00001946"/>
    </source>
</evidence>
<keyword evidence="6 8" id="KW-0460">Magnesium</keyword>
<evidence type="ECO:0000256" key="2">
    <source>
        <dbReference type="ARBA" id="ARBA00022649"/>
    </source>
</evidence>
<dbReference type="GO" id="GO:0004540">
    <property type="term" value="F:RNA nuclease activity"/>
    <property type="evidence" value="ECO:0007669"/>
    <property type="project" value="InterPro"/>
</dbReference>
<keyword evidence="5 8" id="KW-0378">Hydrolase</keyword>
<dbReference type="GO" id="GO:0016787">
    <property type="term" value="F:hydrolase activity"/>
    <property type="evidence" value="ECO:0007669"/>
    <property type="project" value="UniProtKB-KW"/>
</dbReference>
<dbReference type="RefSeq" id="WP_065013509.1">
    <property type="nucleotide sequence ID" value="NZ_LZKJ01000056.1"/>
</dbReference>
<organism evidence="10 11">
    <name type="scientific">Mycobacterium kyorinense</name>
    <dbReference type="NCBI Taxonomy" id="487514"/>
    <lineage>
        <taxon>Bacteria</taxon>
        <taxon>Bacillati</taxon>
        <taxon>Actinomycetota</taxon>
        <taxon>Actinomycetes</taxon>
        <taxon>Mycobacteriales</taxon>
        <taxon>Mycobacteriaceae</taxon>
        <taxon>Mycobacterium</taxon>
    </lineage>
</organism>
<name>A0A1A2ZKD5_9MYCO</name>
<proteinExistence type="inferred from homology"/>
<evidence type="ECO:0000256" key="5">
    <source>
        <dbReference type="ARBA" id="ARBA00022801"/>
    </source>
</evidence>
<evidence type="ECO:0000256" key="7">
    <source>
        <dbReference type="ARBA" id="ARBA00038093"/>
    </source>
</evidence>
<comment type="caution">
    <text evidence="10">The sequence shown here is derived from an EMBL/GenBank/DDBJ whole genome shotgun (WGS) entry which is preliminary data.</text>
</comment>
<evidence type="ECO:0000256" key="8">
    <source>
        <dbReference type="HAMAP-Rule" id="MF_00265"/>
    </source>
</evidence>
<evidence type="ECO:0000256" key="3">
    <source>
        <dbReference type="ARBA" id="ARBA00022722"/>
    </source>
</evidence>